<dbReference type="AlphaFoldDB" id="A0A7G5XFN8"/>
<dbReference type="EMBL" id="CP060007">
    <property type="protein sequence ID" value="QNA44291.1"/>
    <property type="molecule type" value="Genomic_DNA"/>
</dbReference>
<evidence type="ECO:0000313" key="1">
    <source>
        <dbReference type="EMBL" id="QNA44291.1"/>
    </source>
</evidence>
<organism evidence="1 2">
    <name type="scientific">Lacibacter sediminis</name>
    <dbReference type="NCBI Taxonomy" id="2760713"/>
    <lineage>
        <taxon>Bacteria</taxon>
        <taxon>Pseudomonadati</taxon>
        <taxon>Bacteroidota</taxon>
        <taxon>Chitinophagia</taxon>
        <taxon>Chitinophagales</taxon>
        <taxon>Chitinophagaceae</taxon>
        <taxon>Lacibacter</taxon>
    </lineage>
</organism>
<proteinExistence type="predicted"/>
<accession>A0A7G5XFN8</accession>
<evidence type="ECO:0000313" key="2">
    <source>
        <dbReference type="Proteomes" id="UP000515344"/>
    </source>
</evidence>
<reference evidence="2" key="1">
    <citation type="submission" date="2020-08" db="EMBL/GenBank/DDBJ databases">
        <title>Lacibacter sp. S13-6-6 genome sequencing.</title>
        <authorList>
            <person name="Jin L."/>
        </authorList>
    </citation>
    <scope>NUCLEOTIDE SEQUENCE [LARGE SCALE GENOMIC DNA]</scope>
    <source>
        <strain evidence="2">S13-6-6</strain>
    </source>
</reference>
<name>A0A7G5XFN8_9BACT</name>
<dbReference type="KEGG" id="lacs:H4075_19850"/>
<gene>
    <name evidence="1" type="ORF">H4075_19850</name>
</gene>
<sequence length="434" mass="49032">MYLPSLSAYQTLENSQGTLDPLGLYTIADRLAMRLAPDLRERMKHPRYLTSIAVGAVACSCFSEEELAVDEVSPPWQVYEWYVISGLVRRFDKTDPNQLLGMPGREKTTRSMRDGIPLSANRYLKTPTVFGFHGVYRTLAKGIKLVDDDMVGEFGSSLVDIWENEQGLNGFRVGIAGTPGYEFRKKIEDAVRAGLKAGAVAKPWSWEFYNKLAESLAPKSPGKKEATALFNVLVNAESESRAELIRFLASVEGQKTVESGSEKTVHTAFLQQSPGIKPLLLAIQSYERVCRLLYNAFYEILQWMESHQSKKGTISQLSDLVHVKKACKELPAAFQEADLLLEPFTYEASLFLDNFQQLRESFERNEWVLLLFAHHMKVQRSKPPNGKAPWILEHSSDVFLLNTTQAGVAELNEEYVHQYRTYTLQSFLTDLGKL</sequence>
<dbReference type="RefSeq" id="WP_182802553.1">
    <property type="nucleotide sequence ID" value="NZ_CP060007.1"/>
</dbReference>
<dbReference type="Proteomes" id="UP000515344">
    <property type="component" value="Chromosome"/>
</dbReference>
<protein>
    <submittedName>
        <fullName evidence="1">Uncharacterized protein</fullName>
    </submittedName>
</protein>
<keyword evidence="2" id="KW-1185">Reference proteome</keyword>